<evidence type="ECO:0000313" key="3">
    <source>
        <dbReference type="Proteomes" id="UP001152320"/>
    </source>
</evidence>
<dbReference type="AlphaFoldDB" id="A0A9Q1CAD5"/>
<feature type="compositionally biased region" description="Polar residues" evidence="1">
    <location>
        <begin position="1"/>
        <end position="10"/>
    </location>
</feature>
<reference evidence="2" key="1">
    <citation type="submission" date="2021-10" db="EMBL/GenBank/DDBJ databases">
        <title>Tropical sea cucumber genome reveals ecological adaptation and Cuvierian tubules defense mechanism.</title>
        <authorList>
            <person name="Chen T."/>
        </authorList>
    </citation>
    <scope>NUCLEOTIDE SEQUENCE</scope>
    <source>
        <strain evidence="2">Nanhai2018</strain>
        <tissue evidence="2">Muscle</tissue>
    </source>
</reference>
<feature type="region of interest" description="Disordered" evidence="1">
    <location>
        <begin position="1"/>
        <end position="23"/>
    </location>
</feature>
<keyword evidence="3" id="KW-1185">Reference proteome</keyword>
<proteinExistence type="predicted"/>
<feature type="compositionally biased region" description="Basic and acidic residues" evidence="1">
    <location>
        <begin position="11"/>
        <end position="20"/>
    </location>
</feature>
<comment type="caution">
    <text evidence="2">The sequence shown here is derived from an EMBL/GenBank/DDBJ whole genome shotgun (WGS) entry which is preliminary data.</text>
</comment>
<sequence>METLEKTNVTHPRDECRVTEGELPPVLSSVKRLPRIDLLPESMQKQGGKDNSKECSSLSEESALLHDNSTHSSLSVPFTGNRIRRRSAPSMLEPIQEGLLGISNRRNSNPGPHLLSVDRKGKIQNLADLQGAPTEQKYSMLSQRRRSDPIGLVHTEDRLKTFSYESRYPAPRRNSLVSATLDELTSQFELLDRRKQVVEESEVGDSDVPTLPPILITDA</sequence>
<accession>A0A9Q1CAD5</accession>
<gene>
    <name evidence="2" type="ORF">HOLleu_11834</name>
</gene>
<dbReference type="Proteomes" id="UP001152320">
    <property type="component" value="Chromosome 5"/>
</dbReference>
<feature type="region of interest" description="Disordered" evidence="1">
    <location>
        <begin position="198"/>
        <end position="219"/>
    </location>
</feature>
<feature type="region of interest" description="Disordered" evidence="1">
    <location>
        <begin position="35"/>
        <end position="90"/>
    </location>
</feature>
<dbReference type="EMBL" id="JAIZAY010000005">
    <property type="protein sequence ID" value="KAJ8041108.1"/>
    <property type="molecule type" value="Genomic_DNA"/>
</dbReference>
<protein>
    <submittedName>
        <fullName evidence="2">Uncharacterized protein</fullName>
    </submittedName>
</protein>
<dbReference type="OrthoDB" id="10354971at2759"/>
<evidence type="ECO:0000313" key="2">
    <source>
        <dbReference type="EMBL" id="KAJ8041108.1"/>
    </source>
</evidence>
<organism evidence="2 3">
    <name type="scientific">Holothuria leucospilota</name>
    <name type="common">Black long sea cucumber</name>
    <name type="synonym">Mertensiothuria leucospilota</name>
    <dbReference type="NCBI Taxonomy" id="206669"/>
    <lineage>
        <taxon>Eukaryota</taxon>
        <taxon>Metazoa</taxon>
        <taxon>Echinodermata</taxon>
        <taxon>Eleutherozoa</taxon>
        <taxon>Echinozoa</taxon>
        <taxon>Holothuroidea</taxon>
        <taxon>Aspidochirotacea</taxon>
        <taxon>Aspidochirotida</taxon>
        <taxon>Holothuriidae</taxon>
        <taxon>Holothuria</taxon>
    </lineage>
</organism>
<evidence type="ECO:0000256" key="1">
    <source>
        <dbReference type="SAM" id="MobiDB-lite"/>
    </source>
</evidence>
<name>A0A9Q1CAD5_HOLLE</name>